<evidence type="ECO:0000313" key="8">
    <source>
        <dbReference type="Proteomes" id="UP000198381"/>
    </source>
</evidence>
<evidence type="ECO:0000313" key="7">
    <source>
        <dbReference type="EMBL" id="OXB05319.1"/>
    </source>
</evidence>
<feature type="transmembrane region" description="Helical" evidence="6">
    <location>
        <begin position="263"/>
        <end position="286"/>
    </location>
</feature>
<protein>
    <submittedName>
        <fullName evidence="7">O-antigen translocase</fullName>
    </submittedName>
</protein>
<dbReference type="EMBL" id="MUHD01000028">
    <property type="protein sequence ID" value="OXB05319.1"/>
    <property type="molecule type" value="Genomic_DNA"/>
</dbReference>
<feature type="transmembrane region" description="Helical" evidence="6">
    <location>
        <begin position="401"/>
        <end position="419"/>
    </location>
</feature>
<evidence type="ECO:0000256" key="4">
    <source>
        <dbReference type="ARBA" id="ARBA00022989"/>
    </source>
</evidence>
<proteinExistence type="predicted"/>
<comment type="subcellular location">
    <subcellularLocation>
        <location evidence="1">Cell membrane</location>
        <topology evidence="1">Multi-pass membrane protein</topology>
    </subcellularLocation>
</comment>
<dbReference type="PANTHER" id="PTHR30250">
    <property type="entry name" value="PST FAMILY PREDICTED COLANIC ACID TRANSPORTER"/>
    <property type="match status" value="1"/>
</dbReference>
<dbReference type="InterPro" id="IPR044550">
    <property type="entry name" value="WzxE"/>
</dbReference>
<keyword evidence="2" id="KW-1003">Cell membrane</keyword>
<feature type="transmembrane region" description="Helical" evidence="6">
    <location>
        <begin position="378"/>
        <end position="395"/>
    </location>
</feature>
<keyword evidence="3 6" id="KW-0812">Transmembrane</keyword>
<dbReference type="CDD" id="cd13125">
    <property type="entry name" value="MATE_like_10"/>
    <property type="match status" value="1"/>
</dbReference>
<feature type="transmembrane region" description="Helical" evidence="6">
    <location>
        <begin position="431"/>
        <end position="449"/>
    </location>
</feature>
<comment type="caution">
    <text evidence="7">The sequence shown here is derived from an EMBL/GenBank/DDBJ whole genome shotgun (WGS) entry which is preliminary data.</text>
</comment>
<feature type="transmembrane region" description="Helical" evidence="6">
    <location>
        <begin position="95"/>
        <end position="114"/>
    </location>
</feature>
<keyword evidence="5 6" id="KW-0472">Membrane</keyword>
<feature type="transmembrane region" description="Helical" evidence="6">
    <location>
        <begin position="12"/>
        <end position="31"/>
    </location>
</feature>
<evidence type="ECO:0000256" key="3">
    <source>
        <dbReference type="ARBA" id="ARBA00022692"/>
    </source>
</evidence>
<feature type="transmembrane region" description="Helical" evidence="6">
    <location>
        <begin position="307"/>
        <end position="333"/>
    </location>
</feature>
<evidence type="ECO:0000256" key="2">
    <source>
        <dbReference type="ARBA" id="ARBA00022475"/>
    </source>
</evidence>
<evidence type="ECO:0000256" key="5">
    <source>
        <dbReference type="ARBA" id="ARBA00023136"/>
    </source>
</evidence>
<dbReference type="Pfam" id="PF13440">
    <property type="entry name" value="Polysacc_synt_3"/>
    <property type="match status" value="1"/>
</dbReference>
<gene>
    <name evidence="7" type="ORF">B0A81_15325</name>
</gene>
<dbReference type="PANTHER" id="PTHR30250:SF11">
    <property type="entry name" value="O-ANTIGEN TRANSPORTER-RELATED"/>
    <property type="match status" value="1"/>
</dbReference>
<evidence type="ECO:0000256" key="6">
    <source>
        <dbReference type="SAM" id="Phobius"/>
    </source>
</evidence>
<accession>A0ABX4CRV7</accession>
<evidence type="ECO:0000256" key="1">
    <source>
        <dbReference type="ARBA" id="ARBA00004651"/>
    </source>
</evidence>
<dbReference type="RefSeq" id="WP_089058831.1">
    <property type="nucleotide sequence ID" value="NZ_MUHD01000028.1"/>
</dbReference>
<organism evidence="7 8">
    <name type="scientific">Flavobacterium plurextorum</name>
    <dbReference type="NCBI Taxonomy" id="1114867"/>
    <lineage>
        <taxon>Bacteria</taxon>
        <taxon>Pseudomonadati</taxon>
        <taxon>Bacteroidota</taxon>
        <taxon>Flavobacteriia</taxon>
        <taxon>Flavobacteriales</taxon>
        <taxon>Flavobacteriaceae</taxon>
        <taxon>Flavobacterium</taxon>
    </lineage>
</organism>
<dbReference type="InterPro" id="IPR050833">
    <property type="entry name" value="Poly_Biosynth_Transport"/>
</dbReference>
<feature type="transmembrane region" description="Helical" evidence="6">
    <location>
        <begin position="345"/>
        <end position="366"/>
    </location>
</feature>
<keyword evidence="4 6" id="KW-1133">Transmembrane helix</keyword>
<feature type="transmembrane region" description="Helical" evidence="6">
    <location>
        <begin position="161"/>
        <end position="179"/>
    </location>
</feature>
<sequence length="498" mass="55656">MSNQQSSYRNIMKATSIFGGVQIFTILISIIRSKFIALFIGSAGIGIVGLLTSTIGVVASITNFGLGTSAVRDVSAANAEEDKTRISIITTVLKYWVWVTGILGMIVVILLSPILSQVTFGNSSYIYPFILISVTLLFNQLNTGQLAILQGMQKLQYLAKASLSGNFLGLITTLPLYYFFGVKGIVPAMIIASIISFCISWHFSNKNTIKSVTLPRNQIYSEGKHMLKMGFMISLNGLLVSATAYLIQIFINSRGGVEQVGLFTAGFSIINVYVGLIFTAMATDYFPRLSSVSHSNELCKKVINQQAEISILILGPIIMVFLVFIKLVILLLYSHKFFPIEEMVLWLALAVFFKAAAWSIGFILLAKGASKVFFWNDLAGNLYMLFLDILGYYLWGLTGLGISFFVGYTLYFIQILMLSKIKYSFSFDYSFIKIFTVQFLLAIGCFIEVKLIEKPYSYGVGIIFIIISFYYSYVELDRRIGIKNTIYNFFQNRLKKKA</sequence>
<name>A0ABX4CRV7_9FLAO</name>
<feature type="transmembrane region" description="Helical" evidence="6">
    <location>
        <begin position="185"/>
        <end position="204"/>
    </location>
</feature>
<feature type="transmembrane region" description="Helical" evidence="6">
    <location>
        <begin position="225"/>
        <end position="251"/>
    </location>
</feature>
<dbReference type="Proteomes" id="UP000198381">
    <property type="component" value="Unassembled WGS sequence"/>
</dbReference>
<keyword evidence="8" id="KW-1185">Reference proteome</keyword>
<feature type="transmembrane region" description="Helical" evidence="6">
    <location>
        <begin position="126"/>
        <end position="149"/>
    </location>
</feature>
<reference evidence="7 8" key="1">
    <citation type="submission" date="2016-11" db="EMBL/GenBank/DDBJ databases">
        <title>Whole genomes of Flavobacteriaceae.</title>
        <authorList>
            <person name="Stine C."/>
            <person name="Li C."/>
            <person name="Tadesse D."/>
        </authorList>
    </citation>
    <scope>NUCLEOTIDE SEQUENCE [LARGE SCALE GENOMIC DNA]</scope>
    <source>
        <strain evidence="7 8">CCUG 60112</strain>
    </source>
</reference>
<feature type="transmembrane region" description="Helical" evidence="6">
    <location>
        <begin position="37"/>
        <end position="62"/>
    </location>
</feature>
<feature type="transmembrane region" description="Helical" evidence="6">
    <location>
        <begin position="455"/>
        <end position="474"/>
    </location>
</feature>